<dbReference type="RefSeq" id="XP_004988712.1">
    <property type="nucleotide sequence ID" value="XM_004988655.1"/>
</dbReference>
<dbReference type="AlphaFoldDB" id="F2UQ95"/>
<dbReference type="InterPro" id="IPR051044">
    <property type="entry name" value="MAG_DAG_Lipase"/>
</dbReference>
<dbReference type="OrthoDB" id="2498029at2759"/>
<dbReference type="OMA" id="ICALEEY"/>
<protein>
    <submittedName>
        <fullName evidence="3">Esterase/lipase/thioesterase</fullName>
    </submittedName>
</protein>
<dbReference type="ESTHER" id="sals5-f2uq95">
    <property type="family name" value="Monoglyceridelipase_lysophospholip"/>
</dbReference>
<keyword evidence="4" id="KW-1185">Reference proteome</keyword>
<dbReference type="Gene3D" id="3.40.50.1820">
    <property type="entry name" value="alpha/beta hydrolase"/>
    <property type="match status" value="1"/>
</dbReference>
<evidence type="ECO:0000313" key="3">
    <source>
        <dbReference type="EMBL" id="EGD79763.1"/>
    </source>
</evidence>
<feature type="compositionally biased region" description="Basic and acidic residues" evidence="1">
    <location>
        <begin position="326"/>
        <end position="335"/>
    </location>
</feature>
<accession>F2UQ95</accession>
<dbReference type="KEGG" id="sre:PTSG_10748"/>
<dbReference type="eggNOG" id="KOG1455">
    <property type="taxonomic scope" value="Eukaryota"/>
</dbReference>
<dbReference type="STRING" id="946362.F2UQ95"/>
<evidence type="ECO:0000313" key="4">
    <source>
        <dbReference type="Proteomes" id="UP000007799"/>
    </source>
</evidence>
<dbReference type="InterPro" id="IPR022742">
    <property type="entry name" value="Hydrolase_4"/>
</dbReference>
<dbReference type="GeneID" id="16069247"/>
<evidence type="ECO:0000256" key="1">
    <source>
        <dbReference type="SAM" id="MobiDB-lite"/>
    </source>
</evidence>
<dbReference type="Pfam" id="PF12146">
    <property type="entry name" value="Hydrolase_4"/>
    <property type="match status" value="1"/>
</dbReference>
<feature type="region of interest" description="Disordered" evidence="1">
    <location>
        <begin position="305"/>
        <end position="335"/>
    </location>
</feature>
<sequence>MPRPQRALGDRPHFVNRRGQRLHYVTHNVDDAAARPPRALLIVVHGFGHHIEACIEQTEPSRFTSSGIAVAGFSFHGHGYSDGRWVHVRRYEHLVEDLADFHTFIVEHLGLGDDVPVFMSGESMGGAVVLLASRPGGPLDGKVAGCMYVAPMCAISPDMMIPQWQINALRVLMAMMPIAAITPIEPVLNRVFKDPKKLEEALADTLVWHKRPRLRTAWEMREATLDVQQGLDEYTVPFLVMHGGADTVTDLNISRELHTRASATDKTIKVYDGYYHALLAEPDGGDDVVRADMVEWILARAGGNSDDDGASKRVGEAGSESAVSAQHERPEAVLV</sequence>
<dbReference type="SUPFAM" id="SSF53474">
    <property type="entry name" value="alpha/beta-Hydrolases"/>
    <property type="match status" value="1"/>
</dbReference>
<organism evidence="4">
    <name type="scientific">Salpingoeca rosetta (strain ATCC 50818 / BSB-021)</name>
    <dbReference type="NCBI Taxonomy" id="946362"/>
    <lineage>
        <taxon>Eukaryota</taxon>
        <taxon>Choanoflagellata</taxon>
        <taxon>Craspedida</taxon>
        <taxon>Salpingoecidae</taxon>
        <taxon>Salpingoeca</taxon>
    </lineage>
</organism>
<dbReference type="Proteomes" id="UP000007799">
    <property type="component" value="Unassembled WGS sequence"/>
</dbReference>
<evidence type="ECO:0000259" key="2">
    <source>
        <dbReference type="Pfam" id="PF12146"/>
    </source>
</evidence>
<dbReference type="EMBL" id="GL832988">
    <property type="protein sequence ID" value="EGD79763.1"/>
    <property type="molecule type" value="Genomic_DNA"/>
</dbReference>
<feature type="domain" description="Serine aminopeptidase S33" evidence="2">
    <location>
        <begin position="36"/>
        <end position="283"/>
    </location>
</feature>
<dbReference type="InterPro" id="IPR029058">
    <property type="entry name" value="AB_hydrolase_fold"/>
</dbReference>
<reference evidence="3" key="1">
    <citation type="submission" date="2009-08" db="EMBL/GenBank/DDBJ databases">
        <title>Annotation of Salpingoeca rosetta.</title>
        <authorList>
            <consortium name="The Broad Institute Genome Sequencing Platform"/>
            <person name="Russ C."/>
            <person name="Cuomo C."/>
            <person name="Burger G."/>
            <person name="Gray M.W."/>
            <person name="Holland P.W.H."/>
            <person name="King N."/>
            <person name="Lang F.B.F."/>
            <person name="Roger A.J."/>
            <person name="Ruiz-Trillo I."/>
            <person name="Young S.K."/>
            <person name="Zeng Q."/>
            <person name="Gargeya S."/>
            <person name="Alvarado L."/>
            <person name="Berlin A."/>
            <person name="Chapman S.B."/>
            <person name="Chen Z."/>
            <person name="Freedman E."/>
            <person name="Gellesch M."/>
            <person name="Goldberg J."/>
            <person name="Griggs A."/>
            <person name="Gujja S."/>
            <person name="Heilman E."/>
            <person name="Heiman D."/>
            <person name="Howarth C."/>
            <person name="Mehta T."/>
            <person name="Neiman D."/>
            <person name="Pearson M."/>
            <person name="Roberts A."/>
            <person name="Saif S."/>
            <person name="Shea T."/>
            <person name="Shenoy N."/>
            <person name="Sisk P."/>
            <person name="Stolte C."/>
            <person name="Sykes S."/>
            <person name="White J."/>
            <person name="Yandava C."/>
            <person name="Haas B."/>
            <person name="Nusbaum C."/>
            <person name="Birren B."/>
        </authorList>
    </citation>
    <scope>NUCLEOTIDE SEQUENCE [LARGE SCALE GENOMIC DNA]</scope>
    <source>
        <strain evidence="3">ATCC 50818</strain>
    </source>
</reference>
<name>F2UQ95_SALR5</name>
<gene>
    <name evidence="3" type="ORF">PTSG_10748</name>
</gene>
<dbReference type="PANTHER" id="PTHR11614">
    <property type="entry name" value="PHOSPHOLIPASE-RELATED"/>
    <property type="match status" value="1"/>
</dbReference>
<dbReference type="InParanoid" id="F2UQ95"/>
<proteinExistence type="predicted"/>